<evidence type="ECO:0000313" key="8">
    <source>
        <dbReference type="EMBL" id="MCB8876562.1"/>
    </source>
</evidence>
<reference evidence="8" key="2">
    <citation type="submission" date="2021-01" db="EMBL/GenBank/DDBJ databases">
        <authorList>
            <person name="Mieszkin S."/>
            <person name="Pouder E."/>
            <person name="Alain K."/>
        </authorList>
    </citation>
    <scope>NUCLEOTIDE SEQUENCE</scope>
    <source>
        <strain evidence="8">HW T2.11</strain>
    </source>
</reference>
<keyword evidence="9" id="KW-1185">Reference proteome</keyword>
<evidence type="ECO:0000256" key="7">
    <source>
        <dbReference type="SAM" id="Phobius"/>
    </source>
</evidence>
<comment type="similarity">
    <text evidence="2">Belongs to the DoxX family.</text>
</comment>
<comment type="subcellular location">
    <subcellularLocation>
        <location evidence="1">Cell membrane</location>
        <topology evidence="1">Multi-pass membrane protein</topology>
    </subcellularLocation>
</comment>
<dbReference type="Pfam" id="PF07681">
    <property type="entry name" value="DoxX"/>
    <property type="match status" value="1"/>
</dbReference>
<keyword evidence="3" id="KW-1003">Cell membrane</keyword>
<dbReference type="AlphaFoldDB" id="A0A963YT41"/>
<keyword evidence="4 7" id="KW-0812">Transmembrane</keyword>
<protein>
    <submittedName>
        <fullName evidence="8">DoxX family protein</fullName>
    </submittedName>
</protein>
<dbReference type="RefSeq" id="WP_227322212.1">
    <property type="nucleotide sequence ID" value="NZ_JAESVB010000006.1"/>
</dbReference>
<evidence type="ECO:0000256" key="3">
    <source>
        <dbReference type="ARBA" id="ARBA00022475"/>
    </source>
</evidence>
<dbReference type="InterPro" id="IPR032808">
    <property type="entry name" value="DoxX"/>
</dbReference>
<evidence type="ECO:0000256" key="1">
    <source>
        <dbReference type="ARBA" id="ARBA00004651"/>
    </source>
</evidence>
<reference evidence="8" key="1">
    <citation type="journal article" date="2021" name="Microorganisms">
        <title>Acidisoma silvae sp. nov. and Acidisomacellulosilytica sp. nov., Two Acidophilic Bacteria Isolated from Decaying Wood, Hydrolyzing Cellulose and Producing Poly-3-hydroxybutyrate.</title>
        <authorList>
            <person name="Mieszkin S."/>
            <person name="Pouder E."/>
            <person name="Uroz S."/>
            <person name="Simon-Colin C."/>
            <person name="Alain K."/>
        </authorList>
    </citation>
    <scope>NUCLEOTIDE SEQUENCE</scope>
    <source>
        <strain evidence="8">HW T2.11</strain>
    </source>
</reference>
<name>A0A963YT41_9PROT</name>
<dbReference type="PANTHER" id="PTHR33452">
    <property type="entry name" value="OXIDOREDUCTASE CATD-RELATED"/>
    <property type="match status" value="1"/>
</dbReference>
<evidence type="ECO:0000256" key="5">
    <source>
        <dbReference type="ARBA" id="ARBA00022989"/>
    </source>
</evidence>
<dbReference type="Proteomes" id="UP000708298">
    <property type="component" value="Unassembled WGS sequence"/>
</dbReference>
<keyword evidence="5 7" id="KW-1133">Transmembrane helix</keyword>
<keyword evidence="6 7" id="KW-0472">Membrane</keyword>
<evidence type="ECO:0000256" key="2">
    <source>
        <dbReference type="ARBA" id="ARBA00006679"/>
    </source>
</evidence>
<organism evidence="8 9">
    <name type="scientific">Acidisoma silvae</name>
    <dbReference type="NCBI Taxonomy" id="2802396"/>
    <lineage>
        <taxon>Bacteria</taxon>
        <taxon>Pseudomonadati</taxon>
        <taxon>Pseudomonadota</taxon>
        <taxon>Alphaproteobacteria</taxon>
        <taxon>Acetobacterales</taxon>
        <taxon>Acidocellaceae</taxon>
        <taxon>Acidisoma</taxon>
    </lineage>
</organism>
<feature type="transmembrane region" description="Helical" evidence="7">
    <location>
        <begin position="117"/>
        <end position="134"/>
    </location>
</feature>
<feature type="transmembrane region" description="Helical" evidence="7">
    <location>
        <begin position="12"/>
        <end position="31"/>
    </location>
</feature>
<evidence type="ECO:0000256" key="4">
    <source>
        <dbReference type="ARBA" id="ARBA00022692"/>
    </source>
</evidence>
<dbReference type="EMBL" id="JAESVB010000006">
    <property type="protein sequence ID" value="MCB8876562.1"/>
    <property type="molecule type" value="Genomic_DNA"/>
</dbReference>
<sequence length="151" mass="16008">MLELGADRIKDGALLAARILLMLLFVLFGWDKLTQFGDTIGFMSQTGVPDAPLAAVFAVVMEFFIGLALVAGVMTRLTALLMAAYTLATAIVGHPFWSMTGSAAADAELNFFKNISIIGGLLAIYVTGGGRYSVDATIKLENHHVPKISGT</sequence>
<comment type="caution">
    <text evidence="8">The sequence shown here is derived from an EMBL/GenBank/DDBJ whole genome shotgun (WGS) entry which is preliminary data.</text>
</comment>
<feature type="transmembrane region" description="Helical" evidence="7">
    <location>
        <begin position="77"/>
        <end position="97"/>
    </location>
</feature>
<accession>A0A963YT41</accession>
<proteinExistence type="inferred from homology"/>
<dbReference type="InterPro" id="IPR051907">
    <property type="entry name" value="DoxX-like_oxidoreductase"/>
</dbReference>
<dbReference type="PANTHER" id="PTHR33452:SF1">
    <property type="entry name" value="INNER MEMBRANE PROTEIN YPHA-RELATED"/>
    <property type="match status" value="1"/>
</dbReference>
<gene>
    <name evidence="8" type="ORF">ASILVAE211_15315</name>
</gene>
<feature type="transmembrane region" description="Helical" evidence="7">
    <location>
        <begin position="51"/>
        <end position="70"/>
    </location>
</feature>
<evidence type="ECO:0000313" key="9">
    <source>
        <dbReference type="Proteomes" id="UP000708298"/>
    </source>
</evidence>
<evidence type="ECO:0000256" key="6">
    <source>
        <dbReference type="ARBA" id="ARBA00023136"/>
    </source>
</evidence>
<dbReference type="GO" id="GO:0005886">
    <property type="term" value="C:plasma membrane"/>
    <property type="evidence" value="ECO:0007669"/>
    <property type="project" value="UniProtKB-SubCell"/>
</dbReference>